<proteinExistence type="predicted"/>
<dbReference type="AlphaFoldDB" id="A0AA39J8P6"/>
<sequence length="584" mass="66223">MTVPSDATIADLQKTIMNAVKLPDYPLISLDANLPSTGHVYATPDVALASEVPQRNDGLRVVYAYPRRYNQVIPLKDVFCKREDTIRALYNQILWWGRSPFIVRGPPGSGKSTLLDLLSNYIIQQEPNANVFYVPKWTAGDNPGYLAFKERFFRIASVSIEFIEAGERPAWLLMDDMQDSDIRIIIFCRYGAVFGLYDDPTARLGPSYRIYIDKHSHMGLWPTDHSPVGLHFTQTEFSEYVRQRSDCCIDEELERCFFLWTSGHIGAITALYGILQTANILAQPRSNKFSLANFEAAAPSLEKFVHELGGACELKKALPPQPLFTDVGRPSFAAFFRRLLKHGSLFCTERRTLDVQYDDLDQWVFLDDPILGDTCLTAIRQDWVFTSACGNFPNTVIISLSTPLLQCWFSYHLIPSELKSSFESPFDLVCQATALFCPSLLRDPPVRFGTPHESRYHMEFYRAASALTGGAIVSSPDFGTNPNRESQGRIDFLLAHKKWGIELTRDGNRLDGGGDPRFQKYGQWREEGDMTQYIFVDYRVTQPAQSHPDIPHLYHVVFDNEFNDYVILKGSDLSIICHGSFPKV</sequence>
<evidence type="ECO:0008006" key="3">
    <source>
        <dbReference type="Google" id="ProtNLM"/>
    </source>
</evidence>
<protein>
    <recommendedName>
        <fullName evidence="3">AAA+ ATPase domain-containing protein</fullName>
    </recommendedName>
</protein>
<keyword evidence="2" id="KW-1185">Reference proteome</keyword>
<dbReference type="EMBL" id="JAUEPS010000104">
    <property type="protein sequence ID" value="KAK0437759.1"/>
    <property type="molecule type" value="Genomic_DNA"/>
</dbReference>
<gene>
    <name evidence="1" type="ORF">EV420DRAFT_1651740</name>
</gene>
<dbReference type="Proteomes" id="UP001175211">
    <property type="component" value="Unassembled WGS sequence"/>
</dbReference>
<comment type="caution">
    <text evidence="1">The sequence shown here is derived from an EMBL/GenBank/DDBJ whole genome shotgun (WGS) entry which is preliminary data.</text>
</comment>
<organism evidence="1 2">
    <name type="scientific">Armillaria tabescens</name>
    <name type="common">Ringless honey mushroom</name>
    <name type="synonym">Agaricus tabescens</name>
    <dbReference type="NCBI Taxonomy" id="1929756"/>
    <lineage>
        <taxon>Eukaryota</taxon>
        <taxon>Fungi</taxon>
        <taxon>Dikarya</taxon>
        <taxon>Basidiomycota</taxon>
        <taxon>Agaricomycotina</taxon>
        <taxon>Agaricomycetes</taxon>
        <taxon>Agaricomycetidae</taxon>
        <taxon>Agaricales</taxon>
        <taxon>Marasmiineae</taxon>
        <taxon>Physalacriaceae</taxon>
        <taxon>Desarmillaria</taxon>
    </lineage>
</organism>
<dbReference type="GeneID" id="85362131"/>
<dbReference type="SUPFAM" id="SSF52540">
    <property type="entry name" value="P-loop containing nucleoside triphosphate hydrolases"/>
    <property type="match status" value="1"/>
</dbReference>
<name>A0AA39J8P6_ARMTA</name>
<reference evidence="1" key="1">
    <citation type="submission" date="2023-06" db="EMBL/GenBank/DDBJ databases">
        <authorList>
            <consortium name="Lawrence Berkeley National Laboratory"/>
            <person name="Ahrendt S."/>
            <person name="Sahu N."/>
            <person name="Indic B."/>
            <person name="Wong-Bajracharya J."/>
            <person name="Merenyi Z."/>
            <person name="Ke H.-M."/>
            <person name="Monk M."/>
            <person name="Kocsube S."/>
            <person name="Drula E."/>
            <person name="Lipzen A."/>
            <person name="Balint B."/>
            <person name="Henrissat B."/>
            <person name="Andreopoulos B."/>
            <person name="Martin F.M."/>
            <person name="Harder C.B."/>
            <person name="Rigling D."/>
            <person name="Ford K.L."/>
            <person name="Foster G.D."/>
            <person name="Pangilinan J."/>
            <person name="Papanicolaou A."/>
            <person name="Barry K."/>
            <person name="LaButti K."/>
            <person name="Viragh M."/>
            <person name="Koriabine M."/>
            <person name="Yan M."/>
            <person name="Riley R."/>
            <person name="Champramary S."/>
            <person name="Plett K.L."/>
            <person name="Tsai I.J."/>
            <person name="Slot J."/>
            <person name="Sipos G."/>
            <person name="Plett J."/>
            <person name="Nagy L.G."/>
            <person name="Grigoriev I.V."/>
        </authorList>
    </citation>
    <scope>NUCLEOTIDE SEQUENCE</scope>
    <source>
        <strain evidence="1">CCBAS 213</strain>
    </source>
</reference>
<evidence type="ECO:0000313" key="2">
    <source>
        <dbReference type="Proteomes" id="UP001175211"/>
    </source>
</evidence>
<evidence type="ECO:0000313" key="1">
    <source>
        <dbReference type="EMBL" id="KAK0437759.1"/>
    </source>
</evidence>
<dbReference type="InterPro" id="IPR027417">
    <property type="entry name" value="P-loop_NTPase"/>
</dbReference>
<dbReference type="RefSeq" id="XP_060322703.1">
    <property type="nucleotide sequence ID" value="XM_060478583.1"/>
</dbReference>
<accession>A0AA39J8P6</accession>